<keyword evidence="2 4" id="KW-0560">Oxidoreductase</keyword>
<keyword evidence="7" id="KW-1185">Reference proteome</keyword>
<dbReference type="PANTHER" id="PTHR42806">
    <property type="entry name" value="GLYCINE CLEAVAGE SYSTEM P-PROTEIN"/>
    <property type="match status" value="1"/>
</dbReference>
<reference evidence="6 7" key="1">
    <citation type="journal article" date="2020" name="Nature">
        <title>Bacterial chemolithoautotrophy via manganese oxidation.</title>
        <authorList>
            <person name="Yu H."/>
            <person name="Leadbetter J.R."/>
        </authorList>
    </citation>
    <scope>NUCLEOTIDE SEQUENCE [LARGE SCALE GENOMIC DNA]</scope>
    <source>
        <strain evidence="6 7">Mn-1</strain>
    </source>
</reference>
<dbReference type="HAMAP" id="MF_00712">
    <property type="entry name" value="GcvPA"/>
    <property type="match status" value="1"/>
</dbReference>
<organism evidence="6 7">
    <name type="scientific">Candidatus Manganitrophus noduliformans</name>
    <dbReference type="NCBI Taxonomy" id="2606439"/>
    <lineage>
        <taxon>Bacteria</taxon>
        <taxon>Pseudomonadati</taxon>
        <taxon>Nitrospirota</taxon>
        <taxon>Nitrospiria</taxon>
        <taxon>Candidatus Troglogloeales</taxon>
        <taxon>Candidatus Manganitrophaceae</taxon>
        <taxon>Candidatus Manganitrophus</taxon>
    </lineage>
</organism>
<comment type="similarity">
    <text evidence="4">Belongs to the GcvP family. N-terminal subunit subfamily.</text>
</comment>
<dbReference type="AlphaFoldDB" id="A0A7X6DM32"/>
<evidence type="ECO:0000313" key="6">
    <source>
        <dbReference type="EMBL" id="NKE69647.1"/>
    </source>
</evidence>
<sequence length="447" mass="49064">MEYIPKTAAEETAMLEAIGVSSFDQLLEIPAGLRLNRPLNLPPPLSQMELRRELWEISRKNLDTNTALSFLGGGSYDHFVPSTVGHVLSKSEFYTSYTPYQAEMSQGLLQTIYEYQTMICQLTGMEVSNASVYDGASALAEGALMAMRVTKRSKVILARTVHPHYRQVVKTYLSGLPAARIKEAPFHAGSTSIERLGELIDDQTAAVLIQHPNFFGQLEEVEEIERLAHARGALLVMTVDPISLGILKTPGEFNADIAVGEGQSLGNAVSYGGPYVGFFATRRDFIRQMPGRVVGATTDGQGRPGFCLTLQTREQHIRRERATSNICTNQALNALAAAVYLATVGKEGLRDVAMLCLAKSHAAQEKIVAIPGFSAPFTAPFFKEFVVQLPVPASRLLKKARRAGILAGIDLGAYYRELKNHLLICATEKHHPEDIERLVAQFKSFNV</sequence>
<feature type="domain" description="Glycine cleavage system P-protein N-terminal" evidence="5">
    <location>
        <begin position="2"/>
        <end position="442"/>
    </location>
</feature>
<gene>
    <name evidence="4" type="primary">gcvPA</name>
    <name evidence="6" type="ORF">MNODULE_02660</name>
</gene>
<dbReference type="CDD" id="cd00613">
    <property type="entry name" value="GDC-P"/>
    <property type="match status" value="1"/>
</dbReference>
<dbReference type="PANTHER" id="PTHR42806:SF1">
    <property type="entry name" value="GLYCINE DEHYDROGENASE (DECARBOXYLATING)"/>
    <property type="match status" value="1"/>
</dbReference>
<dbReference type="InterPro" id="IPR049315">
    <property type="entry name" value="GDC-P_N"/>
</dbReference>
<evidence type="ECO:0000313" key="7">
    <source>
        <dbReference type="Proteomes" id="UP000534783"/>
    </source>
</evidence>
<dbReference type="Gene3D" id="3.40.640.10">
    <property type="entry name" value="Type I PLP-dependent aspartate aminotransferase-like (Major domain)"/>
    <property type="match status" value="1"/>
</dbReference>
<evidence type="ECO:0000256" key="3">
    <source>
        <dbReference type="ARBA" id="ARBA00049026"/>
    </source>
</evidence>
<protein>
    <recommendedName>
        <fullName evidence="4">Probable glycine dehydrogenase (decarboxylating) subunit 1</fullName>
        <ecNumber evidence="4">1.4.4.2</ecNumber>
    </recommendedName>
    <alternativeName>
        <fullName evidence="4">Glycine cleavage system P-protein subunit 1</fullName>
    </alternativeName>
    <alternativeName>
        <fullName evidence="4">Glycine decarboxylase subunit 1</fullName>
    </alternativeName>
    <alternativeName>
        <fullName evidence="4">Glycine dehydrogenase (aminomethyl-transferring) subunit 1</fullName>
    </alternativeName>
</protein>
<dbReference type="Proteomes" id="UP000534783">
    <property type="component" value="Unassembled WGS sequence"/>
</dbReference>
<dbReference type="EC" id="1.4.4.2" evidence="4"/>
<proteinExistence type="inferred from homology"/>
<comment type="function">
    <text evidence="1 4">The glycine cleavage system catalyzes the degradation of glycine. The P protein binds the alpha-amino group of glycine through its pyridoxal phosphate cofactor; CO(2) is released and the remaining methylamine moiety is then transferred to the lipoamide cofactor of the H protein.</text>
</comment>
<comment type="subunit">
    <text evidence="4">The glycine cleavage system is composed of four proteins: P, T, L and H. In this organism, the P 'protein' is a heterodimer of two subunits.</text>
</comment>
<dbReference type="GO" id="GO:0009116">
    <property type="term" value="P:nucleoside metabolic process"/>
    <property type="evidence" value="ECO:0007669"/>
    <property type="project" value="InterPro"/>
</dbReference>
<name>A0A7X6DM32_9BACT</name>
<accession>A0A7X6DM32</accession>
<dbReference type="Pfam" id="PF02347">
    <property type="entry name" value="GDC-P"/>
    <property type="match status" value="1"/>
</dbReference>
<evidence type="ECO:0000256" key="2">
    <source>
        <dbReference type="ARBA" id="ARBA00023002"/>
    </source>
</evidence>
<dbReference type="InterPro" id="IPR023010">
    <property type="entry name" value="GcvPA"/>
</dbReference>
<dbReference type="InterPro" id="IPR020581">
    <property type="entry name" value="GDC_P"/>
</dbReference>
<dbReference type="InterPro" id="IPR015422">
    <property type="entry name" value="PyrdxlP-dep_Trfase_small"/>
</dbReference>
<dbReference type="Gene3D" id="3.90.1150.10">
    <property type="entry name" value="Aspartate Aminotransferase, domain 1"/>
    <property type="match status" value="1"/>
</dbReference>
<comment type="caution">
    <text evidence="6">The sequence shown here is derived from an EMBL/GenBank/DDBJ whole genome shotgun (WGS) entry which is preliminary data.</text>
</comment>
<dbReference type="EMBL" id="VTOW01000001">
    <property type="protein sequence ID" value="NKE69647.1"/>
    <property type="molecule type" value="Genomic_DNA"/>
</dbReference>
<dbReference type="InterPro" id="IPR015424">
    <property type="entry name" value="PyrdxlP-dep_Trfase"/>
</dbReference>
<dbReference type="GO" id="GO:0004375">
    <property type="term" value="F:glycine dehydrogenase (decarboxylating) activity"/>
    <property type="evidence" value="ECO:0007669"/>
    <property type="project" value="UniProtKB-EC"/>
</dbReference>
<comment type="catalytic activity">
    <reaction evidence="3 4">
        <text>N(6)-[(R)-lipoyl]-L-lysyl-[glycine-cleavage complex H protein] + glycine + H(+) = N(6)-[(R)-S(8)-aminomethyldihydrolipoyl]-L-lysyl-[glycine-cleavage complex H protein] + CO2</text>
        <dbReference type="Rhea" id="RHEA:24304"/>
        <dbReference type="Rhea" id="RHEA-COMP:10494"/>
        <dbReference type="Rhea" id="RHEA-COMP:10495"/>
        <dbReference type="ChEBI" id="CHEBI:15378"/>
        <dbReference type="ChEBI" id="CHEBI:16526"/>
        <dbReference type="ChEBI" id="CHEBI:57305"/>
        <dbReference type="ChEBI" id="CHEBI:83099"/>
        <dbReference type="ChEBI" id="CHEBI:83143"/>
        <dbReference type="EC" id="1.4.4.2"/>
    </reaction>
</comment>
<dbReference type="SUPFAM" id="SSF53383">
    <property type="entry name" value="PLP-dependent transferases"/>
    <property type="match status" value="1"/>
</dbReference>
<dbReference type="GO" id="GO:0019464">
    <property type="term" value="P:glycine decarboxylation via glycine cleavage system"/>
    <property type="evidence" value="ECO:0007669"/>
    <property type="project" value="UniProtKB-UniRule"/>
</dbReference>
<dbReference type="RefSeq" id="WP_168057940.1">
    <property type="nucleotide sequence ID" value="NZ_VTOW01000001.1"/>
</dbReference>
<dbReference type="InterPro" id="IPR015421">
    <property type="entry name" value="PyrdxlP-dep_Trfase_major"/>
</dbReference>
<dbReference type="PIRSF" id="PIRSF006815">
    <property type="entry name" value="GcvPA"/>
    <property type="match status" value="1"/>
</dbReference>
<dbReference type="NCBIfam" id="NF001696">
    <property type="entry name" value="PRK00451.1"/>
    <property type="match status" value="1"/>
</dbReference>
<evidence type="ECO:0000259" key="5">
    <source>
        <dbReference type="Pfam" id="PF02347"/>
    </source>
</evidence>
<evidence type="ECO:0000256" key="1">
    <source>
        <dbReference type="ARBA" id="ARBA00003788"/>
    </source>
</evidence>
<evidence type="ECO:0000256" key="4">
    <source>
        <dbReference type="HAMAP-Rule" id="MF_00712"/>
    </source>
</evidence>